<protein>
    <recommendedName>
        <fullName evidence="2">Coiled-coil domain-containing protein 43</fullName>
    </recommendedName>
</protein>
<reference evidence="6 7" key="1">
    <citation type="journal article" date="2017" name="Gigascience">
        <title>Genome sequence of the small brown planthopper, Laodelphax striatellus.</title>
        <authorList>
            <person name="Zhu J."/>
            <person name="Jiang F."/>
            <person name="Wang X."/>
            <person name="Yang P."/>
            <person name="Bao Y."/>
            <person name="Zhao W."/>
            <person name="Wang W."/>
            <person name="Lu H."/>
            <person name="Wang Q."/>
            <person name="Cui N."/>
            <person name="Li J."/>
            <person name="Chen X."/>
            <person name="Luo L."/>
            <person name="Yu J."/>
            <person name="Kang L."/>
            <person name="Cui F."/>
        </authorList>
    </citation>
    <scope>NUCLEOTIDE SEQUENCE [LARGE SCALE GENOMIC DNA]</scope>
    <source>
        <strain evidence="6">Lst14</strain>
    </source>
</reference>
<dbReference type="PANTHER" id="PTHR31684:SF2">
    <property type="entry name" value="COILED-COIL DOMAIN-CONTAINING PROTEIN 43"/>
    <property type="match status" value="1"/>
</dbReference>
<evidence type="ECO:0000313" key="6">
    <source>
        <dbReference type="EMBL" id="RZF42010.1"/>
    </source>
</evidence>
<dbReference type="InterPro" id="IPR058771">
    <property type="entry name" value="PWI_CCDC43"/>
</dbReference>
<comment type="similarity">
    <text evidence="1">Belongs to the CCDC43 family.</text>
</comment>
<dbReference type="Proteomes" id="UP000291343">
    <property type="component" value="Unassembled WGS sequence"/>
</dbReference>
<accession>A0A482X946</accession>
<feature type="compositionally biased region" description="Gly residues" evidence="4">
    <location>
        <begin position="144"/>
        <end position="153"/>
    </location>
</feature>
<dbReference type="STRING" id="195883.A0A482X946"/>
<proteinExistence type="inferred from homology"/>
<dbReference type="AlphaFoldDB" id="A0A482X946"/>
<evidence type="ECO:0000313" key="7">
    <source>
        <dbReference type="Proteomes" id="UP000291343"/>
    </source>
</evidence>
<dbReference type="FunCoup" id="A0A482X946">
    <property type="interactions" value="692"/>
</dbReference>
<dbReference type="InterPro" id="IPR037666">
    <property type="entry name" value="CCDC43"/>
</dbReference>
<dbReference type="OrthoDB" id="2187466at2759"/>
<keyword evidence="3" id="KW-0175">Coiled coil</keyword>
<organism evidence="6 7">
    <name type="scientific">Laodelphax striatellus</name>
    <name type="common">Small brown planthopper</name>
    <name type="synonym">Delphax striatella</name>
    <dbReference type="NCBI Taxonomy" id="195883"/>
    <lineage>
        <taxon>Eukaryota</taxon>
        <taxon>Metazoa</taxon>
        <taxon>Ecdysozoa</taxon>
        <taxon>Arthropoda</taxon>
        <taxon>Hexapoda</taxon>
        <taxon>Insecta</taxon>
        <taxon>Pterygota</taxon>
        <taxon>Neoptera</taxon>
        <taxon>Paraneoptera</taxon>
        <taxon>Hemiptera</taxon>
        <taxon>Auchenorrhyncha</taxon>
        <taxon>Fulgoroidea</taxon>
        <taxon>Delphacidae</taxon>
        <taxon>Criomorphinae</taxon>
        <taxon>Laodelphax</taxon>
    </lineage>
</organism>
<dbReference type="EMBL" id="QKKF02015643">
    <property type="protein sequence ID" value="RZF42010.1"/>
    <property type="molecule type" value="Genomic_DNA"/>
</dbReference>
<evidence type="ECO:0000256" key="4">
    <source>
        <dbReference type="SAM" id="MobiDB-lite"/>
    </source>
</evidence>
<comment type="caution">
    <text evidence="6">The sequence shown here is derived from an EMBL/GenBank/DDBJ whole genome shotgun (WGS) entry which is preliminary data.</text>
</comment>
<dbReference type="InParanoid" id="A0A482X946"/>
<dbReference type="Pfam" id="PF26091">
    <property type="entry name" value="PWI_CCDC43"/>
    <property type="match status" value="1"/>
</dbReference>
<evidence type="ECO:0000256" key="2">
    <source>
        <dbReference type="ARBA" id="ARBA00016648"/>
    </source>
</evidence>
<gene>
    <name evidence="6" type="ORF">LSTR_LSTR003515</name>
</gene>
<keyword evidence="7" id="KW-1185">Reference proteome</keyword>
<sequence length="173" mass="19315">MMASAVENTFDSYLSLKLQELDTDEGVFGSYIKSILEGDETLEEKLEALEGILSEITQVDIGKHCREIVERWNSSQLIASCQKAAEDRQAEDDVEEKLVKLLESTQAPSSQPQRQYTDEERRIRQAILAQYSQTSDKESDDEGGGTGGGGGGFCQRWCDGRRRLEREGELSVS</sequence>
<evidence type="ECO:0000256" key="3">
    <source>
        <dbReference type="ARBA" id="ARBA00023054"/>
    </source>
</evidence>
<feature type="region of interest" description="Disordered" evidence="4">
    <location>
        <begin position="127"/>
        <end position="157"/>
    </location>
</feature>
<evidence type="ECO:0000256" key="1">
    <source>
        <dbReference type="ARBA" id="ARBA00005305"/>
    </source>
</evidence>
<evidence type="ECO:0000259" key="5">
    <source>
        <dbReference type="Pfam" id="PF26091"/>
    </source>
</evidence>
<dbReference type="SMR" id="A0A482X946"/>
<name>A0A482X946_LAOST</name>
<feature type="domain" description="CCDC43 PWI-like" evidence="5">
    <location>
        <begin position="6"/>
        <end position="76"/>
    </location>
</feature>
<dbReference type="PANTHER" id="PTHR31684">
    <property type="entry name" value="COILED-COIL DOMAIN-CONTAINING PROTEIN 43"/>
    <property type="match status" value="1"/>
</dbReference>